<proteinExistence type="predicted"/>
<feature type="transmembrane region" description="Helical" evidence="3">
    <location>
        <begin position="400"/>
        <end position="420"/>
    </location>
</feature>
<dbReference type="InterPro" id="IPR002110">
    <property type="entry name" value="Ankyrin_rpt"/>
</dbReference>
<keyword evidence="3" id="KW-0812">Transmembrane</keyword>
<dbReference type="Gene3D" id="1.25.40.20">
    <property type="entry name" value="Ankyrin repeat-containing domain"/>
    <property type="match status" value="1"/>
</dbReference>
<keyword evidence="6" id="KW-1185">Reference proteome</keyword>
<dbReference type="Pfam" id="PF12796">
    <property type="entry name" value="Ank_2"/>
    <property type="match status" value="2"/>
</dbReference>
<dbReference type="Pfam" id="PF13962">
    <property type="entry name" value="PGG"/>
    <property type="match status" value="1"/>
</dbReference>
<dbReference type="Proteomes" id="UP001603857">
    <property type="component" value="Unassembled WGS sequence"/>
</dbReference>
<dbReference type="AlphaFoldDB" id="A0ABD1NET8"/>
<sequence length="474" mass="53592">MNMNDPLVAAAQVGDIDLLYKLIQMEPYLLERSDLMPFVDTPLHIAAAAGHASFATEIMRLKPSFAWKLNQRGLSPMHLALQNKHYRMVSRFVDINKDLVRVKGKEGLTPLHIATQTGKTDLVAKFLSACPDSIEDVTVRSETALHVAVKCNQLQALEVLVRWLQRNCQRHAQCREKKILNWEDEAGNTVLHLSVLKGFPQASPIWPYPSILFFYFKAQTIRLLIDSKTNINAKNLEDSTALDLVEINPTGAHSTEIRDMLLRGGALRGFSLSNALLLEEELRAKITFNERIAILVTRLRKRISHDTRNALLVVAILFATSTYEAALNPPGGVYEGEGSSTAASFRKNSEFVKHSGDHAIVGKVVMKSKNFFWFWSFNTWSFYLSIFMICLLMPRGRISVIVTFPLSIFSGCYVFAMLVISPSPELNGATVVLPCVFTVLYCWGSSIYIRLYRKLKMYGHKQKDTFNFPRGNRW</sequence>
<feature type="transmembrane region" description="Helical" evidence="3">
    <location>
        <begin position="426"/>
        <end position="451"/>
    </location>
</feature>
<feature type="domain" description="PGG" evidence="4">
    <location>
        <begin position="305"/>
        <end position="395"/>
    </location>
</feature>
<evidence type="ECO:0000259" key="4">
    <source>
        <dbReference type="Pfam" id="PF13962"/>
    </source>
</evidence>
<reference evidence="5 6" key="1">
    <citation type="submission" date="2024-08" db="EMBL/GenBank/DDBJ databases">
        <title>Insights into the chromosomal genome structure of Flemingia macrophylla.</title>
        <authorList>
            <person name="Ding Y."/>
            <person name="Zhao Y."/>
            <person name="Bi W."/>
            <person name="Wu M."/>
            <person name="Zhao G."/>
            <person name="Gong Y."/>
            <person name="Li W."/>
            <person name="Zhang P."/>
        </authorList>
    </citation>
    <scope>NUCLEOTIDE SEQUENCE [LARGE SCALE GENOMIC DNA]</scope>
    <source>
        <strain evidence="5">DYQJB</strain>
        <tissue evidence="5">Leaf</tissue>
    </source>
</reference>
<dbReference type="PANTHER" id="PTHR24128:SF24">
    <property type="entry name" value="ANKYRIN REPEAT PROTEIN"/>
    <property type="match status" value="1"/>
</dbReference>
<comment type="caution">
    <text evidence="5">The sequence shown here is derived from an EMBL/GenBank/DDBJ whole genome shotgun (WGS) entry which is preliminary data.</text>
</comment>
<evidence type="ECO:0000313" key="5">
    <source>
        <dbReference type="EMBL" id="KAL2346634.1"/>
    </source>
</evidence>
<keyword evidence="3" id="KW-1133">Transmembrane helix</keyword>
<name>A0ABD1NET8_9FABA</name>
<dbReference type="PANTHER" id="PTHR24128">
    <property type="entry name" value="HOMEOBOX PROTEIN WARIAI"/>
    <property type="match status" value="1"/>
</dbReference>
<keyword evidence="3" id="KW-0472">Membrane</keyword>
<dbReference type="PROSITE" id="PS50297">
    <property type="entry name" value="ANK_REP_REGION"/>
    <property type="match status" value="1"/>
</dbReference>
<protein>
    <recommendedName>
        <fullName evidence="4">PGG domain-containing protein</fullName>
    </recommendedName>
</protein>
<accession>A0ABD1NET8</accession>
<evidence type="ECO:0000313" key="6">
    <source>
        <dbReference type="Proteomes" id="UP001603857"/>
    </source>
</evidence>
<dbReference type="InterPro" id="IPR026961">
    <property type="entry name" value="PGG_dom"/>
</dbReference>
<dbReference type="SUPFAM" id="SSF48403">
    <property type="entry name" value="Ankyrin repeat"/>
    <property type="match status" value="1"/>
</dbReference>
<evidence type="ECO:0000256" key="3">
    <source>
        <dbReference type="SAM" id="Phobius"/>
    </source>
</evidence>
<organism evidence="5 6">
    <name type="scientific">Flemingia macrophylla</name>
    <dbReference type="NCBI Taxonomy" id="520843"/>
    <lineage>
        <taxon>Eukaryota</taxon>
        <taxon>Viridiplantae</taxon>
        <taxon>Streptophyta</taxon>
        <taxon>Embryophyta</taxon>
        <taxon>Tracheophyta</taxon>
        <taxon>Spermatophyta</taxon>
        <taxon>Magnoliopsida</taxon>
        <taxon>eudicotyledons</taxon>
        <taxon>Gunneridae</taxon>
        <taxon>Pentapetalae</taxon>
        <taxon>rosids</taxon>
        <taxon>fabids</taxon>
        <taxon>Fabales</taxon>
        <taxon>Fabaceae</taxon>
        <taxon>Papilionoideae</taxon>
        <taxon>50 kb inversion clade</taxon>
        <taxon>NPAAA clade</taxon>
        <taxon>indigoferoid/millettioid clade</taxon>
        <taxon>Phaseoleae</taxon>
        <taxon>Flemingia</taxon>
    </lineage>
</organism>
<dbReference type="EMBL" id="JBGMDY010000001">
    <property type="protein sequence ID" value="KAL2346634.1"/>
    <property type="molecule type" value="Genomic_DNA"/>
</dbReference>
<gene>
    <name evidence="5" type="ORF">Fmac_000634</name>
</gene>
<feature type="repeat" description="ANK" evidence="2">
    <location>
        <begin position="106"/>
        <end position="127"/>
    </location>
</feature>
<evidence type="ECO:0000256" key="1">
    <source>
        <dbReference type="ARBA" id="ARBA00004413"/>
    </source>
</evidence>
<keyword evidence="2" id="KW-0040">ANK repeat</keyword>
<evidence type="ECO:0000256" key="2">
    <source>
        <dbReference type="PROSITE-ProRule" id="PRU00023"/>
    </source>
</evidence>
<feature type="transmembrane region" description="Helical" evidence="3">
    <location>
        <begin position="372"/>
        <end position="393"/>
    </location>
</feature>
<comment type="subcellular location">
    <subcellularLocation>
        <location evidence="1">Cell membrane</location>
        <topology evidence="1">Peripheral membrane protein</topology>
        <orientation evidence="1">Cytoplasmic side</orientation>
    </subcellularLocation>
</comment>
<dbReference type="PROSITE" id="PS50088">
    <property type="entry name" value="ANK_REPEAT"/>
    <property type="match status" value="1"/>
</dbReference>
<dbReference type="InterPro" id="IPR036770">
    <property type="entry name" value="Ankyrin_rpt-contain_sf"/>
</dbReference>
<dbReference type="SMART" id="SM00248">
    <property type="entry name" value="ANK"/>
    <property type="match status" value="6"/>
</dbReference>
<dbReference type="GO" id="GO:0005886">
    <property type="term" value="C:plasma membrane"/>
    <property type="evidence" value="ECO:0007669"/>
    <property type="project" value="UniProtKB-SubCell"/>
</dbReference>